<organism evidence="2 3">
    <name type="scientific">Hydra vulgaris</name>
    <name type="common">Hydra</name>
    <name type="synonym">Hydra attenuata</name>
    <dbReference type="NCBI Taxonomy" id="6087"/>
    <lineage>
        <taxon>Eukaryota</taxon>
        <taxon>Metazoa</taxon>
        <taxon>Cnidaria</taxon>
        <taxon>Hydrozoa</taxon>
        <taxon>Hydroidolina</taxon>
        <taxon>Anthoathecata</taxon>
        <taxon>Aplanulata</taxon>
        <taxon>Hydridae</taxon>
        <taxon>Hydra</taxon>
    </lineage>
</organism>
<feature type="chain" id="PRO_5046569182" evidence="1">
    <location>
        <begin position="19"/>
        <end position="247"/>
    </location>
</feature>
<reference evidence="3" key="1">
    <citation type="submission" date="2025-08" db="UniProtKB">
        <authorList>
            <consortium name="RefSeq"/>
        </authorList>
    </citation>
    <scope>IDENTIFICATION</scope>
</reference>
<dbReference type="RefSeq" id="XP_065663168.1">
    <property type="nucleotide sequence ID" value="XM_065807096.1"/>
</dbReference>
<evidence type="ECO:0000313" key="2">
    <source>
        <dbReference type="Proteomes" id="UP001652625"/>
    </source>
</evidence>
<accession>A0ABM4CMZ2</accession>
<sequence>MNILQFCCIFISFNFAFTSFLTELFELNDEQQEKLPNKKFGESIKKVSCLFTKVHIFEKNLNNSKQNGAVDGLVEKELNHYFNKLKNSTEIRTLKSSGIEYKDYPKFVATIQHWIEGTSNGENDIYKELFLNDHKQENEMFIDPKDAKEKEMEEWVKKNFVKEHTEYNRFSKDEAHNVNKNTLEIQDKRSSLLKKTEQRFNKKYRKMGEILQKNNSTELLDNKNQWRQTKGILEQRMNKIAKLIGEK</sequence>
<keyword evidence="2" id="KW-1185">Reference proteome</keyword>
<evidence type="ECO:0000313" key="3">
    <source>
        <dbReference type="RefSeq" id="XP_065663168.1"/>
    </source>
</evidence>
<proteinExistence type="predicted"/>
<protein>
    <submittedName>
        <fullName evidence="3">Uncharacterized protein LOC136085735 isoform X1</fullName>
    </submittedName>
</protein>
<evidence type="ECO:0000256" key="1">
    <source>
        <dbReference type="SAM" id="SignalP"/>
    </source>
</evidence>
<dbReference type="GeneID" id="136085735"/>
<gene>
    <name evidence="3" type="primary">LOC136085735</name>
</gene>
<keyword evidence="1" id="KW-0732">Signal</keyword>
<name>A0ABM4CMZ2_HYDVU</name>
<feature type="signal peptide" evidence="1">
    <location>
        <begin position="1"/>
        <end position="18"/>
    </location>
</feature>
<dbReference type="Proteomes" id="UP001652625">
    <property type="component" value="Chromosome 10"/>
</dbReference>